<dbReference type="SUPFAM" id="SSF53167">
    <property type="entry name" value="Purine and uridine phosphorylases"/>
    <property type="match status" value="1"/>
</dbReference>
<gene>
    <name evidence="4" type="primary">LOC113725729</name>
</gene>
<dbReference type="GeneID" id="113725729"/>
<reference evidence="4" key="2">
    <citation type="submission" date="2025-08" db="UniProtKB">
        <authorList>
            <consortium name="RefSeq"/>
        </authorList>
    </citation>
    <scope>IDENTIFICATION</scope>
    <source>
        <tissue evidence="4">Leaves</tissue>
    </source>
</reference>
<dbReference type="Proteomes" id="UP001652660">
    <property type="component" value="Chromosome 2c"/>
</dbReference>
<name>A0A6P6VQC6_COFAR</name>
<dbReference type="PANTHER" id="PTHR21234:SF30">
    <property type="entry name" value="PHOSPHORYLASE SUPERFAMILY PROTEIN"/>
    <property type="match status" value="1"/>
</dbReference>
<reference evidence="3" key="1">
    <citation type="journal article" date="2025" name="Foods">
        <title>Unveiling the Microbial Signatures of Arabica Coffee Cherries: Insights into Ripeness Specific Diversity, Functional Traits, and Implications for Quality and Safety.</title>
        <authorList>
            <consortium name="RefSeq"/>
            <person name="Tenea G.N."/>
            <person name="Cifuentes V."/>
            <person name="Reyes P."/>
            <person name="Cevallos-Vallejos M."/>
        </authorList>
    </citation>
    <scope>NUCLEOTIDE SEQUENCE [LARGE SCALE GENOMIC DNA]</scope>
</reference>
<keyword evidence="1" id="KW-0732">Signal</keyword>
<dbReference type="PANTHER" id="PTHR21234">
    <property type="entry name" value="PURINE NUCLEOSIDE PHOSPHORYLASE"/>
    <property type="match status" value="1"/>
</dbReference>
<dbReference type="GO" id="GO:0009116">
    <property type="term" value="P:nucleoside metabolic process"/>
    <property type="evidence" value="ECO:0007669"/>
    <property type="project" value="InterPro"/>
</dbReference>
<feature type="domain" description="Nucleoside phosphorylase" evidence="2">
    <location>
        <begin position="60"/>
        <end position="324"/>
    </location>
</feature>
<evidence type="ECO:0000313" key="4">
    <source>
        <dbReference type="RefSeq" id="XP_027104866.1"/>
    </source>
</evidence>
<feature type="signal peptide" evidence="1">
    <location>
        <begin position="1"/>
        <end position="25"/>
    </location>
</feature>
<dbReference type="Gene3D" id="3.40.50.1580">
    <property type="entry name" value="Nucleoside phosphorylase domain"/>
    <property type="match status" value="1"/>
</dbReference>
<organism evidence="3 4">
    <name type="scientific">Coffea arabica</name>
    <name type="common">Arabian coffee</name>
    <dbReference type="NCBI Taxonomy" id="13443"/>
    <lineage>
        <taxon>Eukaryota</taxon>
        <taxon>Viridiplantae</taxon>
        <taxon>Streptophyta</taxon>
        <taxon>Embryophyta</taxon>
        <taxon>Tracheophyta</taxon>
        <taxon>Spermatophyta</taxon>
        <taxon>Magnoliopsida</taxon>
        <taxon>eudicotyledons</taxon>
        <taxon>Gunneridae</taxon>
        <taxon>Pentapetalae</taxon>
        <taxon>asterids</taxon>
        <taxon>lamiids</taxon>
        <taxon>Gentianales</taxon>
        <taxon>Rubiaceae</taxon>
        <taxon>Ixoroideae</taxon>
        <taxon>Gardenieae complex</taxon>
        <taxon>Bertiereae - Coffeeae clade</taxon>
        <taxon>Coffeeae</taxon>
        <taxon>Coffea</taxon>
    </lineage>
</organism>
<dbReference type="RefSeq" id="XP_027104866.1">
    <property type="nucleotide sequence ID" value="XM_027249065.2"/>
</dbReference>
<sequence length="345" mass="36675">MAGKQTKLLLLVSVVISSLAVNVLAAPLPRAIKELSVRPPFLGLISSGSGNQETPFSVDGAFKPDPDFPYVDLSGRRFHIGTIGSNGVIIVGCGTGLVNAAATTQLLLDIFPIRAVIHYGSAGGADSSLSLGDVLIPTQFSQTGLWDWLKSETAPQPDNGVADLEFRRYHIPSFGFNLLGRVAYMKEHFFSVTGEPDVPERKFWFPASENLLQIASTLEGIELDLCLAGVCLPKQPKLVLGVKGTTADFFVENAAYSNFLHSTFNVSSIDMESAAVFMTSLSNGKSEVIAIRGLANLAGAEEGEDSSDRYDALLAVNVEKIVAALVNAIPSPRLGSICGNRKCSA</sequence>
<dbReference type="OrthoDB" id="1916878at2759"/>
<evidence type="ECO:0000259" key="2">
    <source>
        <dbReference type="Pfam" id="PF01048"/>
    </source>
</evidence>
<dbReference type="InterPro" id="IPR035994">
    <property type="entry name" value="Nucleoside_phosphorylase_sf"/>
</dbReference>
<keyword evidence="3" id="KW-1185">Reference proteome</keyword>
<evidence type="ECO:0000313" key="3">
    <source>
        <dbReference type="Proteomes" id="UP001652660"/>
    </source>
</evidence>
<dbReference type="Pfam" id="PF01048">
    <property type="entry name" value="PNP_UDP_1"/>
    <property type="match status" value="1"/>
</dbReference>
<dbReference type="CDD" id="cd09008">
    <property type="entry name" value="MTAN"/>
    <property type="match status" value="1"/>
</dbReference>
<evidence type="ECO:0000256" key="1">
    <source>
        <dbReference type="SAM" id="SignalP"/>
    </source>
</evidence>
<proteinExistence type="predicted"/>
<dbReference type="AlphaFoldDB" id="A0A6P6VQC6"/>
<dbReference type="GO" id="GO:0003824">
    <property type="term" value="F:catalytic activity"/>
    <property type="evidence" value="ECO:0007669"/>
    <property type="project" value="InterPro"/>
</dbReference>
<accession>A0A6P6VQC6</accession>
<dbReference type="InterPro" id="IPR000845">
    <property type="entry name" value="Nucleoside_phosphorylase_d"/>
</dbReference>
<feature type="chain" id="PRO_5027774182" evidence="1">
    <location>
        <begin position="26"/>
        <end position="345"/>
    </location>
</feature>
<protein>
    <submittedName>
        <fullName evidence="4">Bark storage protein A-like</fullName>
    </submittedName>
</protein>